<accession>A0A348HDW9</accession>
<evidence type="ECO:0000313" key="4">
    <source>
        <dbReference type="EMBL" id="BBG29821.1"/>
    </source>
</evidence>
<evidence type="ECO:0000313" key="5">
    <source>
        <dbReference type="Proteomes" id="UP000267342"/>
    </source>
</evidence>
<dbReference type="EMBL" id="AP018933">
    <property type="protein sequence ID" value="BBG29821.1"/>
    <property type="molecule type" value="Genomic_DNA"/>
</dbReference>
<dbReference type="InterPro" id="IPR045857">
    <property type="entry name" value="O16G_dom_2"/>
</dbReference>
<dbReference type="Gene3D" id="3.20.20.80">
    <property type="entry name" value="Glycosidases"/>
    <property type="match status" value="1"/>
</dbReference>
<dbReference type="AlphaFoldDB" id="A0A348HDW9"/>
<dbReference type="PANTHER" id="PTHR10357:SF179">
    <property type="entry name" value="NEUTRAL AND BASIC AMINO ACID TRANSPORT PROTEIN RBAT"/>
    <property type="match status" value="1"/>
</dbReference>
<dbReference type="CDD" id="cd11332">
    <property type="entry name" value="AmyAc_OligoGlu_TS"/>
    <property type="match status" value="1"/>
</dbReference>
<dbReference type="GO" id="GO:0004556">
    <property type="term" value="F:alpha-amylase activity"/>
    <property type="evidence" value="ECO:0007669"/>
    <property type="project" value="TreeGrafter"/>
</dbReference>
<dbReference type="SMART" id="SM00642">
    <property type="entry name" value="Aamy"/>
    <property type="match status" value="1"/>
</dbReference>
<reference evidence="4 5" key="1">
    <citation type="submission" date="2018-09" db="EMBL/GenBank/DDBJ databases">
        <title>Zymobacter palmae IAM14233 (=T109) whole genome analysis.</title>
        <authorList>
            <person name="Yanase H."/>
        </authorList>
    </citation>
    <scope>NUCLEOTIDE SEQUENCE [LARGE SCALE GENOMIC DNA]</scope>
    <source>
        <strain evidence="4 5">IAM14233</strain>
    </source>
</reference>
<protein>
    <submittedName>
        <fullName evidence="4">Alpha amylase catalytic region</fullName>
    </submittedName>
</protein>
<dbReference type="Proteomes" id="UP000267342">
    <property type="component" value="Chromosome"/>
</dbReference>
<dbReference type="KEGG" id="zpl:ZBT109_1054"/>
<dbReference type="InterPro" id="IPR006047">
    <property type="entry name" value="GH13_cat_dom"/>
</dbReference>
<name>A0A348HDW9_9GAMM</name>
<dbReference type="GO" id="GO:0009313">
    <property type="term" value="P:oligosaccharide catabolic process"/>
    <property type="evidence" value="ECO:0007669"/>
    <property type="project" value="TreeGrafter"/>
</dbReference>
<dbReference type="InterPro" id="IPR017853">
    <property type="entry name" value="GH"/>
</dbReference>
<evidence type="ECO:0000259" key="3">
    <source>
        <dbReference type="SMART" id="SM00642"/>
    </source>
</evidence>
<evidence type="ECO:0000256" key="2">
    <source>
        <dbReference type="ARBA" id="ARBA00023180"/>
    </source>
</evidence>
<dbReference type="PANTHER" id="PTHR10357">
    <property type="entry name" value="ALPHA-AMYLASE FAMILY MEMBER"/>
    <property type="match status" value="1"/>
</dbReference>
<keyword evidence="5" id="KW-1185">Reference proteome</keyword>
<dbReference type="SUPFAM" id="SSF51445">
    <property type="entry name" value="(Trans)glycosidases"/>
    <property type="match status" value="1"/>
</dbReference>
<sequence length="561" mass="63250">MTMSGKTLTPEERNTLIAQLSGTTDDQDWWRNAVIYQIFPRSFADGNGDGNGDFKGISAHLAHLAGLGVDALWVSPFYTSPQADGGYDVADYRNVDAMYGALHDFDDMLVKAHHLGLKVIIDIVANHTSDQHPWFQEALAAAPGSAARDRYLFRDGRGGNGELPPNNWPSDFEGPAWTRVADGQWYLHLFSEHQPDLNWDNADVLREFESILRFWLDRGVDGIRVDAAQCLIKEEGLPDLTESTRDTVDDPRFDCDRVHEIYRAWRSVVNEYDNRVMIGETPWIKDFSRSARYMRADELHTLFNFNYQFMSWSAKSARQVVQASLEQYVGAGSVSTWVMASHDRPYPVSKLGLTDLATTLVGIGPHNEQPNLELGLRRARAIVMLTLGLPGSACLYQGEELGLFDNTQLEAKYRQDPRFFTSPDPKYIVGRDGFRTPLPWNSSQTTFGFSTEGKSWLPQPDSYRDLCVDVQQFEEDSTLNLYRMLIALRRRFALGDGVLEYLESDRDDVLMVRNGKVTIMINFGYMPIAVPEGDMLLCSDPTVSGDDAELPGNAAMWYTSD</sequence>
<gene>
    <name evidence="4" type="ORF">ZBT109_1054</name>
</gene>
<dbReference type="STRING" id="1123510.GCA_000620025_01091"/>
<comment type="similarity">
    <text evidence="1">Belongs to the glycosyl hydrolase 13 family.</text>
</comment>
<feature type="domain" description="Glycosyl hydrolase family 13 catalytic" evidence="3">
    <location>
        <begin position="37"/>
        <end position="435"/>
    </location>
</feature>
<keyword evidence="2" id="KW-0325">Glycoprotein</keyword>
<dbReference type="Pfam" id="PF00128">
    <property type="entry name" value="Alpha-amylase"/>
    <property type="match status" value="1"/>
</dbReference>
<dbReference type="FunFam" id="3.90.400.10:FF:000001">
    <property type="entry name" value="Maltase A3, isoform A"/>
    <property type="match status" value="1"/>
</dbReference>
<dbReference type="Gene3D" id="3.90.400.10">
    <property type="entry name" value="Oligo-1,6-glucosidase, Domain 2"/>
    <property type="match status" value="1"/>
</dbReference>
<organism evidence="4 5">
    <name type="scientific">Zymobacter palmae</name>
    <dbReference type="NCBI Taxonomy" id="33074"/>
    <lineage>
        <taxon>Bacteria</taxon>
        <taxon>Pseudomonadati</taxon>
        <taxon>Pseudomonadota</taxon>
        <taxon>Gammaproteobacteria</taxon>
        <taxon>Oceanospirillales</taxon>
        <taxon>Halomonadaceae</taxon>
        <taxon>Zymobacter group</taxon>
        <taxon>Zymobacter</taxon>
    </lineage>
</organism>
<proteinExistence type="inferred from homology"/>
<evidence type="ECO:0000256" key="1">
    <source>
        <dbReference type="ARBA" id="ARBA00008061"/>
    </source>
</evidence>